<evidence type="ECO:0000259" key="3">
    <source>
        <dbReference type="Pfam" id="PF14225"/>
    </source>
</evidence>
<dbReference type="GO" id="GO:0000902">
    <property type="term" value="P:cell morphogenesis"/>
    <property type="evidence" value="ECO:0007669"/>
    <property type="project" value="EnsemblFungi"/>
</dbReference>
<evidence type="ECO:0008006" key="7">
    <source>
        <dbReference type="Google" id="ProtNLM"/>
    </source>
</evidence>
<keyword evidence="6" id="KW-1185">Reference proteome</keyword>
<evidence type="ECO:0000313" key="5">
    <source>
        <dbReference type="EMBL" id="CCC70903.1"/>
    </source>
</evidence>
<protein>
    <recommendedName>
        <fullName evidence="7">Cell morphogenesis protein PAG1</fullName>
    </recommendedName>
</protein>
<feature type="compositionally biased region" description="Polar residues" evidence="1">
    <location>
        <begin position="1"/>
        <end position="34"/>
    </location>
</feature>
<dbReference type="EMBL" id="HE576758">
    <property type="protein sequence ID" value="CCC70903.1"/>
    <property type="molecule type" value="Genomic_DNA"/>
</dbReference>
<name>G0VHL9_NAUCA</name>
<reference evidence="5 6" key="1">
    <citation type="journal article" date="2011" name="Proc. Natl. Acad. Sci. U.S.A.">
        <title>Evolutionary erosion of yeast sex chromosomes by mating-type switching accidents.</title>
        <authorList>
            <person name="Gordon J.L."/>
            <person name="Armisen D."/>
            <person name="Proux-Wera E."/>
            <person name="Oheigeartaigh S.S."/>
            <person name="Byrne K.P."/>
            <person name="Wolfe K.H."/>
        </authorList>
    </citation>
    <scope>NUCLEOTIDE SEQUENCE [LARGE SCALE GENOMIC DNA]</scope>
    <source>
        <strain evidence="6">ATCC 76901 / BCRC 22586 / CBS 4309 / NBRC 1992 / NRRL Y-12630</strain>
    </source>
</reference>
<sequence length="2451" mass="278517">MNTGFTFPAQSSDDHPNNPQDHFAGTNTNNNNSDFIFPRSAEHQDDIQEFHLNQQQEHIVQYPQDPIHHNFAIDNPNIPVIAIPSPIEIPEMNNDSANTAQRQTSTFSMNHSPIGIPDVAELRTPNINTYIQQEPAIPVENDKAINTNINSGIAITPTESTNQSASEEYVTNLRQQMATDWKNPSEYALHILFTKFIRFAENKLNLCLQHPLSSEPSIVDIIGEGVDPEFDNVIESLGHVAKKKPKPVIDAMMFWRKTKSEAANLASDELERLFREYDIDQQLLQQQDKKLQSPQNVEPLGQLQNQPNIKRSNSKMGSLHRSTSRSIMKTITSRNASMSGTGDDLLKHKRNTSSKSSKSSVGGGRFSSDFERSREIDMLIEKTRINALQEDRKSLISIYILCRVLIEIVKQTPEEGDDELNDKLEEIVFTQLKTTDPISVSSSIIKSSNWNAFAELLGYMSEKKFVSVSDRFISDLEKIPKHISLEMEPTVHLLILGMRYLRLKNYPLEKFEESADFMESLSKFFANTTNLSVRLAYAEVTNQLLLPMAGSLTAEVNHPTWLKAMTLLLQTSKKLQADNKYWASGFKLTVSILCASPPNLFTEQWITLIESNISKIRTKNLLDRVIFAVGISRLVWVFLYRCTETLNNTTRTLTNLLKLYLNTKKKENWITTDLELINPLSDVLVSIGYLHPNFLMENAVIPLIRQSFNGSSLDNINYERMLLALNTYKGFIMTTEKPEFPENDSRYYEINLNKLSINQNKTLNINNEEVCSYFNKLFILLDSNIGSEVWSPENQHQKQPSTPFSSFGFNFSNDNESSMNRNLNIALFATVIEVIPCCLSVSSNIPYKSTIEILSRNAVHDDLLIATSCQNALKSLASKKNPYTLITWFAKYSFDFDEKTQSSYNMSYLSSKEYNKLVNLYVELLEYWLEEFQTSKNEENKKGTGLDGIQLIPVESESDSSSETEKIEWKNIATVIEEVEGNGLFFLCAHDSKIRRLGIQILRIISNFDRAMAEKTVSISGSHSRSSSSHFVPDQGTRLIDLLEDTDVISLVGSYKSSLSSAEKGRLSRLKSKYKKGLLSKLAQSEYGVDTALWQKAFPKLLALIFKKCPITMALCRSIICIRLVQVHEIVLRIAKDKNDMKQENGSPESIINQWRIYLIAACTSLTSTSDQKLHIPNNNMQHGRKKSQQIFTVQHQKIKSAKSIFKMVLPLLNSKNSLIQVAIIAGLSSMNVNIYKTYIESIDSILGGWNEKSSNNGLRIEMFHILTILSDFLKDPLIYNDTWILKKISSFLRNTKSFLENDTVQYSYEYQRLRSYFASLLKSYYSTIREHPLIEELFPFQARTSCFNYLKEWCGYGEFAHVARDRYEIMIRKTETDHDKTAISTGIEFQKTKLEMLTLETMAVLCSDPITETIEDLPNIPIVISFDTTALLSWIEALFNADNETVRALGVTTLENLLEKNKDNVKLFKDVGLQCVSHHNNPAVAVLYYTTLCKSVLKLDELILEEDELVSLGLYGLVSDKEDTRTDAVALLSAVETKLHNSSYTKVFRERLANSSKTVYKSTAKEISSIFAELLSQDLCLRIFSSMTRILDLFTFETKRDLLVLMVPWVNKFVLKSIDEIDTFMVLNNMFYITVDLNDSLPKEIEEVWISLGKGNSFQNIHVSLEYIIQSSMKHKNPNFVQCARDVVLYLSNVPGGIGLMDSLLSNLDPKSMIPNPNQQILEPKSHEDVFFIGNIWDRLNYQGKHIIFSKTQLSIIFLVNLLTNPSESIKTKMPSLIHISLCLLDHYVPLIQECASKVLCNIIFGVAPTHPKAEEIVEIIRDRTLLWSYDNLVKDKGGARSPKTMDPLVRNIVTIFSDIPGFQMDWQKVALKWATTCSVRHVACRSFQIFRSLLTFLDQEMLKDMLHRLSNTISDENTDIQGFAMQILMTLNAIMAELDPTDLISFPQLFWSITACLSTIHEQEFIEVLSCITKFISKIDLDSPDTVQCLISTFPSNWEGRFDGLQQIVMTGLRSSNSFEITLKFLDKLNLLKDSQIVANPESRLLFALIADLPRFLHAMDRKDFSNVQTATSSLIALANANNQPSLSRLIDSLAKNKFRSKQDFLSQVVSFISGNFFPTFAAETLTFLLGLLLNKIDWIKIQTLEILKYLFPLIDLKRPEFLGVGADLISPLLRLLLTEHDFLALEVLDVIPNVSGSKMDKDVLRISMGNRDIKNNNNMSTTLFGLPEPSGWSIPMPSFTAATTRHNVHAVFMTCTETTTEENAIDEPENMDDLVEFHADGDYGLTRVDTNTDYGLARVDTSNDYGLARIDTNETASVAEEKDASLSHMWAELDNLDSFFTKDTALNTITSNWKQKLAEEPTPVRNKNVYNLRSPAQSMLGVVSSAKSKSMESPQDSLFRFEDFVRTSYKSNRRKWQYHRQHQQLLSKTIHEQSPQYRNTSSSPYAGK</sequence>
<dbReference type="GO" id="GO:0000131">
    <property type="term" value="C:incipient cellular bud site"/>
    <property type="evidence" value="ECO:0007669"/>
    <property type="project" value="EnsemblFungi"/>
</dbReference>
<dbReference type="GO" id="GO:0007118">
    <property type="term" value="P:budding cell apical bud growth"/>
    <property type="evidence" value="ECO:0007669"/>
    <property type="project" value="EnsemblFungi"/>
</dbReference>
<gene>
    <name evidence="5" type="primary">NCAS0G00160</name>
    <name evidence="5" type="ordered locus">NCAS_0G00160</name>
</gene>
<accession>G0VHL9</accession>
<dbReference type="Proteomes" id="UP000001640">
    <property type="component" value="Chromosome 7"/>
</dbReference>
<reference key="2">
    <citation type="submission" date="2011-08" db="EMBL/GenBank/DDBJ databases">
        <title>Genome sequence of Naumovozyma castellii.</title>
        <authorList>
            <person name="Gordon J.L."/>
            <person name="Armisen D."/>
            <person name="Proux-Wera E."/>
            <person name="OhEigeartaigh S.S."/>
            <person name="Byrne K.P."/>
            <person name="Wolfe K.H."/>
        </authorList>
    </citation>
    <scope>NUCLEOTIDE SEQUENCE</scope>
    <source>
        <strain>Type strain:CBS 4309</strain>
    </source>
</reference>
<dbReference type="OMA" id="MRADTMK"/>
<evidence type="ECO:0000259" key="4">
    <source>
        <dbReference type="Pfam" id="PF14228"/>
    </source>
</evidence>
<feature type="domain" description="Cell morphogenesis central region" evidence="4">
    <location>
        <begin position="978"/>
        <end position="1356"/>
    </location>
</feature>
<dbReference type="InterPro" id="IPR039867">
    <property type="entry name" value="Furry/Tao3/Mor2"/>
</dbReference>
<dbReference type="Pfam" id="PF14225">
    <property type="entry name" value="MOR2-PAG1_C"/>
    <property type="match status" value="1"/>
</dbReference>
<dbReference type="Pfam" id="PF14222">
    <property type="entry name" value="MOR2-PAG1_N"/>
    <property type="match status" value="1"/>
</dbReference>
<evidence type="ECO:0000313" key="6">
    <source>
        <dbReference type="Proteomes" id="UP000001640"/>
    </source>
</evidence>
<dbReference type="GeneID" id="96904569"/>
<dbReference type="SUPFAM" id="SSF48371">
    <property type="entry name" value="ARM repeat"/>
    <property type="match status" value="1"/>
</dbReference>
<organism evidence="5 6">
    <name type="scientific">Naumovozyma castellii</name>
    <name type="common">Yeast</name>
    <name type="synonym">Saccharomyces castellii</name>
    <dbReference type="NCBI Taxonomy" id="27288"/>
    <lineage>
        <taxon>Eukaryota</taxon>
        <taxon>Fungi</taxon>
        <taxon>Dikarya</taxon>
        <taxon>Ascomycota</taxon>
        <taxon>Saccharomycotina</taxon>
        <taxon>Saccharomycetes</taxon>
        <taxon>Saccharomycetales</taxon>
        <taxon>Saccharomycetaceae</taxon>
        <taxon>Naumovozyma</taxon>
    </lineage>
</organism>
<dbReference type="Pfam" id="PF14228">
    <property type="entry name" value="MOR2-PAG1_mid"/>
    <property type="match status" value="3"/>
</dbReference>
<dbReference type="InterPro" id="IPR025614">
    <property type="entry name" value="Cell_morpho_N"/>
</dbReference>
<dbReference type="HOGENOM" id="CLU_000325_0_0_1"/>
<evidence type="ECO:0000259" key="2">
    <source>
        <dbReference type="Pfam" id="PF14222"/>
    </source>
</evidence>
<dbReference type="eggNOG" id="KOG1825">
    <property type="taxonomic scope" value="Eukaryota"/>
</dbReference>
<dbReference type="KEGG" id="ncs:NCAS_0G00160"/>
<dbReference type="STRING" id="1064592.G0VHL9"/>
<dbReference type="FunCoup" id="G0VHL9">
    <property type="interactions" value="762"/>
</dbReference>
<dbReference type="InterPro" id="IPR025481">
    <property type="entry name" value="Cell_Morphogen_C"/>
</dbReference>
<dbReference type="InterPro" id="IPR016024">
    <property type="entry name" value="ARM-type_fold"/>
</dbReference>
<dbReference type="RefSeq" id="XP_003677256.1">
    <property type="nucleotide sequence ID" value="XM_003677208.1"/>
</dbReference>
<feature type="compositionally biased region" description="Polar residues" evidence="1">
    <location>
        <begin position="302"/>
        <end position="340"/>
    </location>
</feature>
<dbReference type="InterPro" id="IPR029473">
    <property type="entry name" value="MOR2-PAG1_mid"/>
</dbReference>
<dbReference type="GO" id="GO:0005938">
    <property type="term" value="C:cell cortex"/>
    <property type="evidence" value="ECO:0007669"/>
    <property type="project" value="TreeGrafter"/>
</dbReference>
<feature type="domain" description="Cell morphogenesis central region" evidence="4">
    <location>
        <begin position="1743"/>
        <end position="1913"/>
    </location>
</feature>
<feature type="domain" description="Cell morphogenesis central region" evidence="4">
    <location>
        <begin position="1450"/>
        <end position="1676"/>
    </location>
</feature>
<feature type="region of interest" description="Disordered" evidence="1">
    <location>
        <begin position="1"/>
        <end position="37"/>
    </location>
</feature>
<dbReference type="OrthoDB" id="6287725at2759"/>
<proteinExistence type="predicted"/>
<feature type="region of interest" description="Disordered" evidence="1">
    <location>
        <begin position="2431"/>
        <end position="2451"/>
    </location>
</feature>
<dbReference type="GO" id="GO:0005933">
    <property type="term" value="C:cellular bud"/>
    <property type="evidence" value="ECO:0007669"/>
    <property type="project" value="EnsemblFungi"/>
</dbReference>
<dbReference type="PANTHER" id="PTHR12295:SF30">
    <property type="entry name" value="PROTEIN FURRY"/>
    <property type="match status" value="1"/>
</dbReference>
<evidence type="ECO:0000256" key="1">
    <source>
        <dbReference type="SAM" id="MobiDB-lite"/>
    </source>
</evidence>
<dbReference type="PANTHER" id="PTHR12295">
    <property type="entry name" value="FURRY-RELATED"/>
    <property type="match status" value="1"/>
</dbReference>
<feature type="domain" description="Cell morphogenesis protein N-terminal" evidence="2">
    <location>
        <begin position="391"/>
        <end position="929"/>
    </location>
</feature>
<dbReference type="GO" id="GO:0043332">
    <property type="term" value="C:mating projection tip"/>
    <property type="evidence" value="ECO:0007669"/>
    <property type="project" value="EnsemblFungi"/>
</dbReference>
<feature type="region of interest" description="Disordered" evidence="1">
    <location>
        <begin position="297"/>
        <end position="368"/>
    </location>
</feature>
<dbReference type="InParanoid" id="G0VHL9"/>
<feature type="domain" description="Cell morphogenesis protein C-terminal" evidence="3">
    <location>
        <begin position="1949"/>
        <end position="2199"/>
    </location>
</feature>